<name>A0ABR2DZP6_9ROSI</name>
<evidence type="ECO:0000313" key="3">
    <source>
        <dbReference type="Proteomes" id="UP001472677"/>
    </source>
</evidence>
<feature type="compositionally biased region" description="Low complexity" evidence="1">
    <location>
        <begin position="305"/>
        <end position="322"/>
    </location>
</feature>
<feature type="region of interest" description="Disordered" evidence="1">
    <location>
        <begin position="301"/>
        <end position="325"/>
    </location>
</feature>
<reference evidence="2 3" key="1">
    <citation type="journal article" date="2024" name="G3 (Bethesda)">
        <title>Genome assembly of Hibiscus sabdariffa L. provides insights into metabolisms of medicinal natural products.</title>
        <authorList>
            <person name="Kim T."/>
        </authorList>
    </citation>
    <scope>NUCLEOTIDE SEQUENCE [LARGE SCALE GENOMIC DNA]</scope>
    <source>
        <strain evidence="2">TK-2024</strain>
        <tissue evidence="2">Old leaves</tissue>
    </source>
</reference>
<sequence>MTLEHDEGNGANVFDEGPGENNELNGIDESVNVIVGEDSNNIDEDISESDWVDGDNILSDDDDDELASLKNKFNVVSKKIKNKTITVEDFEPDVALEIIKFSTGLIEEDLGGLGSGEGTEYLDSSDVGSYKTDSDGDVVCKKSGKVFFDASAVEPRFQLGMIFESQQQLKDTLCAYAVAHSFDFRLAREELKVDLHKRTCLKARKWALEKIRGNVVHEFNRLFDYVFALRSADPNGTFDLMVERPTDVATPKFRRLYALVEVENRETWAWFLENIQRDLNLGDGSKFTLISDMQKVQTEDVQTKSAQSVQSESSSPIPTSAPLTEPQIVGQARTKITSNRTPGMCRAFRYNLHTRAHRYASTTFQPTALSQQRVVVSEPPTTFSQQHTTVSELHAARAPKLIIRRP</sequence>
<evidence type="ECO:0000256" key="1">
    <source>
        <dbReference type="SAM" id="MobiDB-lite"/>
    </source>
</evidence>
<organism evidence="2 3">
    <name type="scientific">Hibiscus sabdariffa</name>
    <name type="common">roselle</name>
    <dbReference type="NCBI Taxonomy" id="183260"/>
    <lineage>
        <taxon>Eukaryota</taxon>
        <taxon>Viridiplantae</taxon>
        <taxon>Streptophyta</taxon>
        <taxon>Embryophyta</taxon>
        <taxon>Tracheophyta</taxon>
        <taxon>Spermatophyta</taxon>
        <taxon>Magnoliopsida</taxon>
        <taxon>eudicotyledons</taxon>
        <taxon>Gunneridae</taxon>
        <taxon>Pentapetalae</taxon>
        <taxon>rosids</taxon>
        <taxon>malvids</taxon>
        <taxon>Malvales</taxon>
        <taxon>Malvaceae</taxon>
        <taxon>Malvoideae</taxon>
        <taxon>Hibiscus</taxon>
    </lineage>
</organism>
<dbReference type="Proteomes" id="UP001472677">
    <property type="component" value="Unassembled WGS sequence"/>
</dbReference>
<protein>
    <recommendedName>
        <fullName evidence="4">MULE transposase domain-containing protein</fullName>
    </recommendedName>
</protein>
<gene>
    <name evidence="2" type="ORF">V6N12_061936</name>
</gene>
<evidence type="ECO:0000313" key="2">
    <source>
        <dbReference type="EMBL" id="KAK8549036.1"/>
    </source>
</evidence>
<proteinExistence type="predicted"/>
<feature type="region of interest" description="Disordered" evidence="1">
    <location>
        <begin position="1"/>
        <end position="26"/>
    </location>
</feature>
<dbReference type="EMBL" id="JBBPBM010000021">
    <property type="protein sequence ID" value="KAK8549036.1"/>
    <property type="molecule type" value="Genomic_DNA"/>
</dbReference>
<accession>A0ABR2DZP6</accession>
<keyword evidence="3" id="KW-1185">Reference proteome</keyword>
<comment type="caution">
    <text evidence="2">The sequence shown here is derived from an EMBL/GenBank/DDBJ whole genome shotgun (WGS) entry which is preliminary data.</text>
</comment>
<evidence type="ECO:0008006" key="4">
    <source>
        <dbReference type="Google" id="ProtNLM"/>
    </source>
</evidence>